<feature type="compositionally biased region" description="Acidic residues" evidence="1">
    <location>
        <begin position="137"/>
        <end position="148"/>
    </location>
</feature>
<feature type="domain" description="Pyridoxamine 5'-phosphate oxidase Alr4036 family FMN-binding" evidence="2">
    <location>
        <begin position="8"/>
        <end position="107"/>
    </location>
</feature>
<name>A0A4P6XWE4_9ASCO</name>
<evidence type="ECO:0000256" key="1">
    <source>
        <dbReference type="SAM" id="MobiDB-lite"/>
    </source>
</evidence>
<dbReference type="PANTHER" id="PTHR28243:SF1">
    <property type="entry name" value="PYRIDOXAMINE 5'-PHOSPHATE OXIDASE ALR4036 FAMILY FMN-BINDING DOMAIN-CONTAINING PROTEIN"/>
    <property type="match status" value="1"/>
</dbReference>
<evidence type="ECO:0000313" key="3">
    <source>
        <dbReference type="EMBL" id="QBM90431.1"/>
    </source>
</evidence>
<keyword evidence="4" id="KW-1185">Reference proteome</keyword>
<accession>A0A4P6XWE4</accession>
<feature type="region of interest" description="Disordered" evidence="1">
    <location>
        <begin position="134"/>
        <end position="168"/>
    </location>
</feature>
<feature type="compositionally biased region" description="Polar residues" evidence="1">
    <location>
        <begin position="152"/>
        <end position="164"/>
    </location>
</feature>
<dbReference type="STRING" id="2163413.A0A4P6XWE4"/>
<dbReference type="InterPro" id="IPR012349">
    <property type="entry name" value="Split_barrel_FMN-bd"/>
</dbReference>
<organism evidence="3 4">
    <name type="scientific">Metschnikowia aff. pulcherrima</name>
    <dbReference type="NCBI Taxonomy" id="2163413"/>
    <lineage>
        <taxon>Eukaryota</taxon>
        <taxon>Fungi</taxon>
        <taxon>Dikarya</taxon>
        <taxon>Ascomycota</taxon>
        <taxon>Saccharomycotina</taxon>
        <taxon>Pichiomycetes</taxon>
        <taxon>Metschnikowiaceae</taxon>
        <taxon>Metschnikowia</taxon>
    </lineage>
</organism>
<proteinExistence type="predicted"/>
<dbReference type="SUPFAM" id="SSF50475">
    <property type="entry name" value="FMN-binding split barrel"/>
    <property type="match status" value="1"/>
</dbReference>
<dbReference type="Pfam" id="PF12766">
    <property type="entry name" value="Pyridox_oxase_2"/>
    <property type="match status" value="1"/>
</dbReference>
<evidence type="ECO:0000313" key="4">
    <source>
        <dbReference type="Proteomes" id="UP000292447"/>
    </source>
</evidence>
<evidence type="ECO:0000259" key="2">
    <source>
        <dbReference type="Pfam" id="PF12766"/>
    </source>
</evidence>
<protein>
    <recommendedName>
        <fullName evidence="2">Pyridoxamine 5'-phosphate oxidase Alr4036 family FMN-binding domain-containing protein</fullName>
    </recommendedName>
</protein>
<dbReference type="Gene3D" id="2.30.110.10">
    <property type="entry name" value="Electron Transport, Fmn-binding Protein, Chain A"/>
    <property type="match status" value="1"/>
</dbReference>
<dbReference type="InterPro" id="IPR024624">
    <property type="entry name" value="Pyridox_Oxase_Alr4036_FMN-bd"/>
</dbReference>
<sequence length="312" mass="35773">MIQLQYMASWAPTFVSAMDSELSARDNKPPFISFQLATVNKEGFPHNRTLVSRGFLFDDKTNNVLTFCTDKRTDKYRELLENDRFEAVFYFEKIRKQFRLRGRARIIDDAHTPLLDLTNIQPKHVIASNINSRINSSDEEDSEGEENLEISIASSKPSKTTETENGALVSPQLAPLSYPIISPSQLRQIRVDGGLISASFANLQEIESLEFKSPTREEWNGEIERLWGSLSKGLKLGFRGPLPGENMDEKNQNLIDKINRGVDGKKEESGMKNFAVVGMFIDHVDYYDQEKGRRYMYNKDKLHHWDEQEVCP</sequence>
<dbReference type="GO" id="GO:0010181">
    <property type="term" value="F:FMN binding"/>
    <property type="evidence" value="ECO:0007669"/>
    <property type="project" value="InterPro"/>
</dbReference>
<dbReference type="AlphaFoldDB" id="A0A4P6XWE4"/>
<gene>
    <name evidence="3" type="ORF">METSCH_F00120</name>
</gene>
<dbReference type="Proteomes" id="UP000292447">
    <property type="component" value="Chromosome VI"/>
</dbReference>
<dbReference type="PANTHER" id="PTHR28243">
    <property type="entry name" value="AGL049CP"/>
    <property type="match status" value="1"/>
</dbReference>
<dbReference type="EMBL" id="CP034461">
    <property type="protein sequence ID" value="QBM90431.1"/>
    <property type="molecule type" value="Genomic_DNA"/>
</dbReference>
<reference evidence="4" key="1">
    <citation type="submission" date="2019-03" db="EMBL/GenBank/DDBJ databases">
        <title>Snf2 controls pulcherriminic acid biosynthesis and connects pigmentation and antifungal activity of the yeast Metschnikowia pulcherrima.</title>
        <authorList>
            <person name="Gore-Lloyd D."/>
            <person name="Sumann I."/>
            <person name="Brachmann A.O."/>
            <person name="Schneeberger K."/>
            <person name="Ortiz-Merino R.A."/>
            <person name="Moreno-Beltran M."/>
            <person name="Schlaefli M."/>
            <person name="Kirner P."/>
            <person name="Santos Kron A."/>
            <person name="Wolfe K.H."/>
            <person name="Piel J."/>
            <person name="Ahrens C.H."/>
            <person name="Henk D."/>
            <person name="Freimoser F.M."/>
        </authorList>
    </citation>
    <scope>NUCLEOTIDE SEQUENCE [LARGE SCALE GENOMIC DNA]</scope>
    <source>
        <strain evidence="4">APC 1.2</strain>
    </source>
</reference>